<gene>
    <name evidence="1" type="ORF">DPMN_013747</name>
</gene>
<sequence>MADSSWNREESTGDSAAESHKLFKLVNVLGMNLLERIDRVLLEPGERCDAMVVVVSVHHLRGFSSLDHLQNMDLFLL</sequence>
<dbReference type="EMBL" id="JAIWYP010000001">
    <property type="protein sequence ID" value="KAH3889685.1"/>
    <property type="molecule type" value="Genomic_DNA"/>
</dbReference>
<name>A0A9D4N600_DREPO</name>
<evidence type="ECO:0000313" key="1">
    <source>
        <dbReference type="EMBL" id="KAH3889685.1"/>
    </source>
</evidence>
<keyword evidence="2" id="KW-1185">Reference proteome</keyword>
<dbReference type="Proteomes" id="UP000828390">
    <property type="component" value="Unassembled WGS sequence"/>
</dbReference>
<comment type="caution">
    <text evidence="1">The sequence shown here is derived from an EMBL/GenBank/DDBJ whole genome shotgun (WGS) entry which is preliminary data.</text>
</comment>
<proteinExistence type="predicted"/>
<evidence type="ECO:0000313" key="2">
    <source>
        <dbReference type="Proteomes" id="UP000828390"/>
    </source>
</evidence>
<organism evidence="1 2">
    <name type="scientific">Dreissena polymorpha</name>
    <name type="common">Zebra mussel</name>
    <name type="synonym">Mytilus polymorpha</name>
    <dbReference type="NCBI Taxonomy" id="45954"/>
    <lineage>
        <taxon>Eukaryota</taxon>
        <taxon>Metazoa</taxon>
        <taxon>Spiralia</taxon>
        <taxon>Lophotrochozoa</taxon>
        <taxon>Mollusca</taxon>
        <taxon>Bivalvia</taxon>
        <taxon>Autobranchia</taxon>
        <taxon>Heteroconchia</taxon>
        <taxon>Euheterodonta</taxon>
        <taxon>Imparidentia</taxon>
        <taxon>Neoheterodontei</taxon>
        <taxon>Myida</taxon>
        <taxon>Dreissenoidea</taxon>
        <taxon>Dreissenidae</taxon>
        <taxon>Dreissena</taxon>
    </lineage>
</organism>
<accession>A0A9D4N600</accession>
<reference evidence="1" key="2">
    <citation type="submission" date="2020-11" db="EMBL/GenBank/DDBJ databases">
        <authorList>
            <person name="McCartney M.A."/>
            <person name="Auch B."/>
            <person name="Kono T."/>
            <person name="Mallez S."/>
            <person name="Becker A."/>
            <person name="Gohl D.M."/>
            <person name="Silverstein K.A.T."/>
            <person name="Koren S."/>
            <person name="Bechman K.B."/>
            <person name="Herman A."/>
            <person name="Abrahante J.E."/>
            <person name="Garbe J."/>
        </authorList>
    </citation>
    <scope>NUCLEOTIDE SEQUENCE</scope>
    <source>
        <strain evidence="1">Duluth1</strain>
        <tissue evidence="1">Whole animal</tissue>
    </source>
</reference>
<feature type="non-terminal residue" evidence="1">
    <location>
        <position position="1"/>
    </location>
</feature>
<reference evidence="1" key="1">
    <citation type="journal article" date="2019" name="bioRxiv">
        <title>The Genome of the Zebra Mussel, Dreissena polymorpha: A Resource for Invasive Species Research.</title>
        <authorList>
            <person name="McCartney M.A."/>
            <person name="Auch B."/>
            <person name="Kono T."/>
            <person name="Mallez S."/>
            <person name="Zhang Y."/>
            <person name="Obille A."/>
            <person name="Becker A."/>
            <person name="Abrahante J.E."/>
            <person name="Garbe J."/>
            <person name="Badalamenti J.P."/>
            <person name="Herman A."/>
            <person name="Mangelson H."/>
            <person name="Liachko I."/>
            <person name="Sullivan S."/>
            <person name="Sone E.D."/>
            <person name="Koren S."/>
            <person name="Silverstein K.A.T."/>
            <person name="Beckman K.B."/>
            <person name="Gohl D.M."/>
        </authorList>
    </citation>
    <scope>NUCLEOTIDE SEQUENCE</scope>
    <source>
        <strain evidence="1">Duluth1</strain>
        <tissue evidence="1">Whole animal</tissue>
    </source>
</reference>
<dbReference type="AlphaFoldDB" id="A0A9D4N600"/>
<protein>
    <submittedName>
        <fullName evidence="1">Uncharacterized protein</fullName>
    </submittedName>
</protein>